<dbReference type="SUPFAM" id="SSF55874">
    <property type="entry name" value="ATPase domain of HSP90 chaperone/DNA topoisomerase II/histidine kinase"/>
    <property type="match status" value="1"/>
</dbReference>
<dbReference type="PANTHER" id="PTHR43304:SF1">
    <property type="entry name" value="PAC DOMAIN-CONTAINING PROTEIN"/>
    <property type="match status" value="1"/>
</dbReference>
<dbReference type="SUPFAM" id="SSF55785">
    <property type="entry name" value="PYP-like sensor domain (PAS domain)"/>
    <property type="match status" value="1"/>
</dbReference>
<feature type="domain" description="PAS" evidence="8">
    <location>
        <begin position="78"/>
        <end position="128"/>
    </location>
</feature>
<dbReference type="PROSITE" id="PS50112">
    <property type="entry name" value="PAS"/>
    <property type="match status" value="1"/>
</dbReference>
<evidence type="ECO:0000313" key="10">
    <source>
        <dbReference type="EMBL" id="PCE62560.1"/>
    </source>
</evidence>
<comment type="catalytic activity">
    <reaction evidence="1">
        <text>ATP + protein L-histidine = ADP + protein N-phospho-L-histidine.</text>
        <dbReference type="EC" id="2.7.13.3"/>
    </reaction>
</comment>
<dbReference type="PROSITE" id="PS50113">
    <property type="entry name" value="PAC"/>
    <property type="match status" value="1"/>
</dbReference>
<proteinExistence type="predicted"/>
<dbReference type="GO" id="GO:0000155">
    <property type="term" value="F:phosphorelay sensor kinase activity"/>
    <property type="evidence" value="ECO:0007669"/>
    <property type="project" value="InterPro"/>
</dbReference>
<dbReference type="Pfam" id="PF00989">
    <property type="entry name" value="PAS"/>
    <property type="match status" value="1"/>
</dbReference>
<dbReference type="CDD" id="cd00130">
    <property type="entry name" value="PAS"/>
    <property type="match status" value="1"/>
</dbReference>
<dbReference type="InterPro" id="IPR036097">
    <property type="entry name" value="HisK_dim/P_sf"/>
</dbReference>
<dbReference type="NCBIfam" id="TIGR00229">
    <property type="entry name" value="sensory_box"/>
    <property type="match status" value="1"/>
</dbReference>
<name>A0A2A4G3M0_9FLAO</name>
<dbReference type="OrthoDB" id="9781208at2"/>
<dbReference type="InterPro" id="IPR000700">
    <property type="entry name" value="PAS-assoc_C"/>
</dbReference>
<evidence type="ECO:0000259" key="9">
    <source>
        <dbReference type="PROSITE" id="PS50113"/>
    </source>
</evidence>
<feature type="domain" description="Histidine kinase" evidence="7">
    <location>
        <begin position="202"/>
        <end position="408"/>
    </location>
</feature>
<dbReference type="EC" id="2.7.13.3" evidence="2"/>
<organism evidence="10 11">
    <name type="scientific">Sediminicola luteus</name>
    <dbReference type="NCBI Taxonomy" id="319238"/>
    <lineage>
        <taxon>Bacteria</taxon>
        <taxon>Pseudomonadati</taxon>
        <taxon>Bacteroidota</taxon>
        <taxon>Flavobacteriia</taxon>
        <taxon>Flavobacteriales</taxon>
        <taxon>Flavobacteriaceae</taxon>
        <taxon>Sediminicola</taxon>
    </lineage>
</organism>
<dbReference type="Gene3D" id="1.10.287.130">
    <property type="match status" value="1"/>
</dbReference>
<keyword evidence="3" id="KW-0597">Phosphoprotein</keyword>
<dbReference type="GO" id="GO:0006355">
    <property type="term" value="P:regulation of DNA-templated transcription"/>
    <property type="evidence" value="ECO:0007669"/>
    <property type="project" value="InterPro"/>
</dbReference>
<dbReference type="Gene3D" id="3.30.450.20">
    <property type="entry name" value="PAS domain"/>
    <property type="match status" value="1"/>
</dbReference>
<dbReference type="InterPro" id="IPR004358">
    <property type="entry name" value="Sig_transdc_His_kin-like_C"/>
</dbReference>
<dbReference type="CDD" id="cd00082">
    <property type="entry name" value="HisKA"/>
    <property type="match status" value="1"/>
</dbReference>
<dbReference type="SMART" id="SM00388">
    <property type="entry name" value="HisKA"/>
    <property type="match status" value="1"/>
</dbReference>
<comment type="caution">
    <text evidence="10">The sequence shown here is derived from an EMBL/GenBank/DDBJ whole genome shotgun (WGS) entry which is preliminary data.</text>
</comment>
<dbReference type="EMBL" id="NBWU01000008">
    <property type="protein sequence ID" value="PCE62560.1"/>
    <property type="molecule type" value="Genomic_DNA"/>
</dbReference>
<dbReference type="PROSITE" id="PS50109">
    <property type="entry name" value="HIS_KIN"/>
    <property type="match status" value="1"/>
</dbReference>
<dbReference type="SMART" id="SM00086">
    <property type="entry name" value="PAC"/>
    <property type="match status" value="1"/>
</dbReference>
<keyword evidence="5" id="KW-0418">Kinase</keyword>
<dbReference type="Proteomes" id="UP000219559">
    <property type="component" value="Unassembled WGS sequence"/>
</dbReference>
<gene>
    <name evidence="10" type="ORF">B7P33_18155</name>
</gene>
<evidence type="ECO:0000256" key="4">
    <source>
        <dbReference type="ARBA" id="ARBA00022679"/>
    </source>
</evidence>
<evidence type="ECO:0000256" key="6">
    <source>
        <dbReference type="SAM" id="Coils"/>
    </source>
</evidence>
<dbReference type="InterPro" id="IPR052162">
    <property type="entry name" value="Sensor_kinase/Photoreceptor"/>
</dbReference>
<keyword evidence="11" id="KW-1185">Reference proteome</keyword>
<evidence type="ECO:0000256" key="5">
    <source>
        <dbReference type="ARBA" id="ARBA00022777"/>
    </source>
</evidence>
<evidence type="ECO:0000256" key="2">
    <source>
        <dbReference type="ARBA" id="ARBA00012438"/>
    </source>
</evidence>
<dbReference type="InterPro" id="IPR003594">
    <property type="entry name" value="HATPase_dom"/>
</dbReference>
<dbReference type="InterPro" id="IPR005467">
    <property type="entry name" value="His_kinase_dom"/>
</dbReference>
<evidence type="ECO:0000259" key="8">
    <source>
        <dbReference type="PROSITE" id="PS50112"/>
    </source>
</evidence>
<feature type="coiled-coil region" evidence="6">
    <location>
        <begin position="24"/>
        <end position="62"/>
    </location>
</feature>
<dbReference type="InterPro" id="IPR013767">
    <property type="entry name" value="PAS_fold"/>
</dbReference>
<dbReference type="InterPro" id="IPR035965">
    <property type="entry name" value="PAS-like_dom_sf"/>
</dbReference>
<dbReference type="PANTHER" id="PTHR43304">
    <property type="entry name" value="PHYTOCHROME-LIKE PROTEIN CPH1"/>
    <property type="match status" value="1"/>
</dbReference>
<keyword evidence="4" id="KW-0808">Transferase</keyword>
<evidence type="ECO:0000256" key="1">
    <source>
        <dbReference type="ARBA" id="ARBA00000085"/>
    </source>
</evidence>
<dbReference type="RefSeq" id="WP_097443647.1">
    <property type="nucleotide sequence ID" value="NZ_NBWU01000008.1"/>
</dbReference>
<dbReference type="Gene3D" id="3.30.565.10">
    <property type="entry name" value="Histidine kinase-like ATPase, C-terminal domain"/>
    <property type="match status" value="1"/>
</dbReference>
<dbReference type="Pfam" id="PF02518">
    <property type="entry name" value="HATPase_c"/>
    <property type="match status" value="1"/>
</dbReference>
<evidence type="ECO:0000313" key="11">
    <source>
        <dbReference type="Proteomes" id="UP000219559"/>
    </source>
</evidence>
<keyword evidence="6" id="KW-0175">Coiled coil</keyword>
<dbReference type="PRINTS" id="PR00344">
    <property type="entry name" value="BCTRLSENSOR"/>
</dbReference>
<dbReference type="InterPro" id="IPR001610">
    <property type="entry name" value="PAC"/>
</dbReference>
<dbReference type="InterPro" id="IPR036890">
    <property type="entry name" value="HATPase_C_sf"/>
</dbReference>
<dbReference type="SUPFAM" id="SSF47384">
    <property type="entry name" value="Homodimeric domain of signal transducing histidine kinase"/>
    <property type="match status" value="1"/>
</dbReference>
<dbReference type="InterPro" id="IPR000014">
    <property type="entry name" value="PAS"/>
</dbReference>
<protein>
    <recommendedName>
        <fullName evidence="2">histidine kinase</fullName>
        <ecNumber evidence="2">2.7.13.3</ecNumber>
    </recommendedName>
</protein>
<accession>A0A2A4G3M0</accession>
<sequence length="413" mass="47389">MEASWLHKRLKREKAARFHAETILEEKSRELFFKNKELERLNQRLNANLEARDDQLNELKKEHFELFENSAVGIVLSQGEKILQTNSTFAQMLGYEKEELIGKTVSAISHKHDRGPSVDQTQKLNNREINGFSMQKRYERRNGSYFWASTHVSEILDVQGETKYSLAVIVNIHEQKIAENKLNQTVEQLEEINANLEGFAHIVSHDLKAPLTGINTVLGWMSHEALGSKMQGYMHQMKDRVTKMNALIEGIVSYSRVSQSQEERVLIDVSELIDEAIQLLQVPLHIGIEKQGQFPNLYVNKAKLTQVFSNLLDNAIRHNDKPQGIIRVGVREDADYYHFTVWDNGEGIDNQYFTRIFKMFNTLTQNGKNTGIGLSLVKKIIEELGGRISVDSQKGEYTQFEFTLSKSICIYGK</sequence>
<dbReference type="SMART" id="SM00091">
    <property type="entry name" value="PAS"/>
    <property type="match status" value="1"/>
</dbReference>
<evidence type="ECO:0000259" key="7">
    <source>
        <dbReference type="PROSITE" id="PS50109"/>
    </source>
</evidence>
<evidence type="ECO:0000256" key="3">
    <source>
        <dbReference type="ARBA" id="ARBA00022553"/>
    </source>
</evidence>
<dbReference type="InterPro" id="IPR003661">
    <property type="entry name" value="HisK_dim/P_dom"/>
</dbReference>
<feature type="domain" description="PAC" evidence="9">
    <location>
        <begin position="132"/>
        <end position="184"/>
    </location>
</feature>
<dbReference type="SMART" id="SM00387">
    <property type="entry name" value="HATPase_c"/>
    <property type="match status" value="1"/>
</dbReference>
<reference evidence="10 11" key="1">
    <citation type="submission" date="2017-04" db="EMBL/GenBank/DDBJ databases">
        <title>A new member of the family Flavobacteriaceae isolated from ascidians.</title>
        <authorList>
            <person name="Chen L."/>
        </authorList>
    </citation>
    <scope>NUCLEOTIDE SEQUENCE [LARGE SCALE GENOMIC DNA]</scope>
    <source>
        <strain evidence="10 11">HQA918</strain>
    </source>
</reference>
<dbReference type="AlphaFoldDB" id="A0A2A4G3M0"/>